<reference evidence="2 3" key="1">
    <citation type="submission" date="2019-02" db="EMBL/GenBank/DDBJ databases">
        <title>Arundinibacter roseus gen. nov., sp. nov., a new member of the family Cytophagaceae.</title>
        <authorList>
            <person name="Szuroczki S."/>
            <person name="Khayer B."/>
            <person name="Sproer C."/>
            <person name="Toumi M."/>
            <person name="Szabo A."/>
            <person name="Felfoldi T."/>
            <person name="Schumann P."/>
            <person name="Toth E."/>
        </authorList>
    </citation>
    <scope>NUCLEOTIDE SEQUENCE [LARGE SCALE GENOMIC DNA]</scope>
    <source>
        <strain evidence="2 3">DMA-k-7a</strain>
    </source>
</reference>
<keyword evidence="1" id="KW-0732">Signal</keyword>
<dbReference type="Proteomes" id="UP000295706">
    <property type="component" value="Unassembled WGS sequence"/>
</dbReference>
<sequence>MNRVGILCFLLLCVKPAMALQKPDNWPEDSVGNPRPNYRLLHGMFAAQSVLYAGSLYGLSKSWYKNPLTNFTIADDIHEWKQLDKLGHMYTSYQISLLTAELYKKTGISKRQAVIYGAISGFFFQTPIEILDGFSPDYGFSPSDMVANIAGSALFAGQQLAWDEVRIHPKFSFHFTPLAQVRPELLGRSRSEQWLKDYNGQTYWFSGSPASFLTNSKWPPWLCFSVGYGIQNMVAAENDKSIELGYNPYRQYYFSMDIDLTKIKTKSKFVKSIANVVNTLKIPAPTVEFSKKGISFHPIYF</sequence>
<keyword evidence="3" id="KW-1185">Reference proteome</keyword>
<dbReference type="EMBL" id="SMJU01000029">
    <property type="protein sequence ID" value="TDB57328.1"/>
    <property type="molecule type" value="Genomic_DNA"/>
</dbReference>
<feature type="signal peptide" evidence="1">
    <location>
        <begin position="1"/>
        <end position="19"/>
    </location>
</feature>
<accession>A0A4R4JS34</accession>
<protein>
    <submittedName>
        <fullName evidence="2">DUF2279 domain-containing protein</fullName>
    </submittedName>
</protein>
<proteinExistence type="predicted"/>
<dbReference type="Pfam" id="PF10043">
    <property type="entry name" value="DUF2279"/>
    <property type="match status" value="1"/>
</dbReference>
<evidence type="ECO:0000256" key="1">
    <source>
        <dbReference type="SAM" id="SignalP"/>
    </source>
</evidence>
<dbReference type="OrthoDB" id="9803535at2"/>
<organism evidence="2 3">
    <name type="scientific">Arundinibacter roseus</name>
    <dbReference type="NCBI Taxonomy" id="2070510"/>
    <lineage>
        <taxon>Bacteria</taxon>
        <taxon>Pseudomonadati</taxon>
        <taxon>Bacteroidota</taxon>
        <taxon>Cytophagia</taxon>
        <taxon>Cytophagales</taxon>
        <taxon>Spirosomataceae</taxon>
        <taxon>Arundinibacter</taxon>
    </lineage>
</organism>
<name>A0A4R4JS34_9BACT</name>
<comment type="caution">
    <text evidence="2">The sequence shown here is derived from an EMBL/GenBank/DDBJ whole genome shotgun (WGS) entry which is preliminary data.</text>
</comment>
<dbReference type="AlphaFoldDB" id="A0A4R4JS34"/>
<evidence type="ECO:0000313" key="2">
    <source>
        <dbReference type="EMBL" id="TDB57328.1"/>
    </source>
</evidence>
<feature type="chain" id="PRO_5020556002" evidence="1">
    <location>
        <begin position="20"/>
        <end position="301"/>
    </location>
</feature>
<dbReference type="InterPro" id="IPR018736">
    <property type="entry name" value="DUF2279_periplasmic_lipo"/>
</dbReference>
<evidence type="ECO:0000313" key="3">
    <source>
        <dbReference type="Proteomes" id="UP000295706"/>
    </source>
</evidence>
<gene>
    <name evidence="2" type="ORF">EZE20_23750</name>
</gene>